<dbReference type="Proteomes" id="UP000651728">
    <property type="component" value="Unassembled WGS sequence"/>
</dbReference>
<sequence>MTVPGYRRVCPVHTPAPEDGNDLCYPLLTGPGAQTEPGRSAIRSGPVRQVYTGPIYEAP</sequence>
<dbReference type="EMBL" id="BOOB01000002">
    <property type="protein sequence ID" value="GIH30002.1"/>
    <property type="molecule type" value="Genomic_DNA"/>
</dbReference>
<evidence type="ECO:0000313" key="2">
    <source>
        <dbReference type="Proteomes" id="UP000651728"/>
    </source>
</evidence>
<reference evidence="1 2" key="1">
    <citation type="submission" date="2021-01" db="EMBL/GenBank/DDBJ databases">
        <title>Whole genome shotgun sequence of Microbispora amethystogenes NBRC 101907.</title>
        <authorList>
            <person name="Komaki H."/>
            <person name="Tamura T."/>
        </authorList>
    </citation>
    <scope>NUCLEOTIDE SEQUENCE [LARGE SCALE GENOMIC DNA]</scope>
    <source>
        <strain evidence="1 2">NBRC 101907</strain>
    </source>
</reference>
<comment type="caution">
    <text evidence="1">The sequence shown here is derived from an EMBL/GenBank/DDBJ whole genome shotgun (WGS) entry which is preliminary data.</text>
</comment>
<evidence type="ECO:0000313" key="1">
    <source>
        <dbReference type="EMBL" id="GIH30002.1"/>
    </source>
</evidence>
<gene>
    <name evidence="1" type="ORF">Mam01_01660</name>
</gene>
<proteinExistence type="predicted"/>
<name>A0ABQ4F5B5_9ACTN</name>
<accession>A0ABQ4F5B5</accession>
<protein>
    <submittedName>
        <fullName evidence="1">Uncharacterized protein</fullName>
    </submittedName>
</protein>
<keyword evidence="2" id="KW-1185">Reference proteome</keyword>
<organism evidence="1 2">
    <name type="scientific">Microbispora amethystogenes</name>
    <dbReference type="NCBI Taxonomy" id="1427754"/>
    <lineage>
        <taxon>Bacteria</taxon>
        <taxon>Bacillati</taxon>
        <taxon>Actinomycetota</taxon>
        <taxon>Actinomycetes</taxon>
        <taxon>Streptosporangiales</taxon>
        <taxon>Streptosporangiaceae</taxon>
        <taxon>Microbispora</taxon>
    </lineage>
</organism>